<reference evidence="8" key="1">
    <citation type="submission" date="2018-03" db="EMBL/GenBank/DDBJ databases">
        <title>Lachnoclostridium SNUG30370 gen.nov., sp.nov., isolated from human faeces.</title>
        <authorList>
            <person name="Seo B."/>
            <person name="Jeon K."/>
            <person name="Ko G."/>
        </authorList>
    </citation>
    <scope>NUCLEOTIDE SEQUENCE [LARGE SCALE GENOMIC DNA]</scope>
    <source>
        <strain evidence="8">SNUG30370</strain>
    </source>
</reference>
<dbReference type="Proteomes" id="UP000241201">
    <property type="component" value="Unassembled WGS sequence"/>
</dbReference>
<dbReference type="InterPro" id="IPR000064">
    <property type="entry name" value="NLP_P60_dom"/>
</dbReference>
<evidence type="ECO:0000259" key="6">
    <source>
        <dbReference type="PROSITE" id="PS51935"/>
    </source>
</evidence>
<keyword evidence="4" id="KW-0788">Thiol protease</keyword>
<dbReference type="PANTHER" id="PTHR47359:SF3">
    <property type="entry name" value="NLP_P60 DOMAIN-CONTAINING PROTEIN-RELATED"/>
    <property type="match status" value="1"/>
</dbReference>
<sequence>MKTDVQTRLKTLFEETVLKRKAMFIPILGVATFMLVGYAGVDHEKPEILSNHIEIPYGEKFDTDMIDIIDNHDERSELVVNANTQSLNVNQLGSYQVEVEATDQFNNVAVKTIQVDVVDDESPKIKTVGASNGYYIEVPVFGSSDLSSYLKATDNVDGDVTPFIESDKKLDTSKQGTQTIEVSVSDNSGNTTKETYKFFVADMQAPEITLKSGNDITVNYGSEFKWQDYMTIKDNLDVNVEPQIEGKIDTKQLDQQTTLTVIVKDSAGNTSKETLNATVKDVTGPEIVLSTNKVSLDKGAQVDLKSYITSAVDNLDGDMKDKITFNTIDTSTTGNKTVTYTGMDTAGNKTEVQLQVEVTFSGERIVNTGLSKRGCPYVWGSTGPNSFDCSGFTQWVYRQNGISIPRTSAEQRASAKKIVSLSELEVGDILWRSGHVGIYIGNGQYVHAPHTGDVVKVSSGIGSFTCGLRYQ</sequence>
<dbReference type="AlphaFoldDB" id="A0A2T3FSA8"/>
<comment type="caution">
    <text evidence="7">The sequence shown here is derived from an EMBL/GenBank/DDBJ whole genome shotgun (WGS) entry which is preliminary data.</text>
</comment>
<dbReference type="InterPro" id="IPR051794">
    <property type="entry name" value="PG_Endopeptidase_C40"/>
</dbReference>
<dbReference type="SUPFAM" id="SSF54001">
    <property type="entry name" value="Cysteine proteinases"/>
    <property type="match status" value="1"/>
</dbReference>
<gene>
    <name evidence="7" type="ORF">C7U55_10795</name>
</gene>
<dbReference type="Pfam" id="PF00877">
    <property type="entry name" value="NLPC_P60"/>
    <property type="match status" value="1"/>
</dbReference>
<keyword evidence="2" id="KW-0645">Protease</keyword>
<protein>
    <recommendedName>
        <fullName evidence="6">NlpC/P60 domain-containing protein</fullName>
    </recommendedName>
</protein>
<dbReference type="EMBL" id="PYLP01000017">
    <property type="protein sequence ID" value="PST38152.1"/>
    <property type="molecule type" value="Genomic_DNA"/>
</dbReference>
<keyword evidence="5" id="KW-0472">Membrane</keyword>
<evidence type="ECO:0000256" key="5">
    <source>
        <dbReference type="SAM" id="Phobius"/>
    </source>
</evidence>
<evidence type="ECO:0000256" key="2">
    <source>
        <dbReference type="ARBA" id="ARBA00022670"/>
    </source>
</evidence>
<evidence type="ECO:0000256" key="3">
    <source>
        <dbReference type="ARBA" id="ARBA00022801"/>
    </source>
</evidence>
<name>A0A2T3FSA8_9FIRM</name>
<dbReference type="InterPro" id="IPR038765">
    <property type="entry name" value="Papain-like_cys_pep_sf"/>
</dbReference>
<dbReference type="Gene3D" id="2.60.40.10">
    <property type="entry name" value="Immunoglobulins"/>
    <property type="match status" value="4"/>
</dbReference>
<dbReference type="PROSITE" id="PS51935">
    <property type="entry name" value="NLPC_P60"/>
    <property type="match status" value="1"/>
</dbReference>
<dbReference type="InterPro" id="IPR013783">
    <property type="entry name" value="Ig-like_fold"/>
</dbReference>
<evidence type="ECO:0000256" key="4">
    <source>
        <dbReference type="ARBA" id="ARBA00022807"/>
    </source>
</evidence>
<evidence type="ECO:0000313" key="7">
    <source>
        <dbReference type="EMBL" id="PST38152.1"/>
    </source>
</evidence>
<dbReference type="GO" id="GO:0006508">
    <property type="term" value="P:proteolysis"/>
    <property type="evidence" value="ECO:0007669"/>
    <property type="project" value="UniProtKB-KW"/>
</dbReference>
<keyword evidence="5" id="KW-0812">Transmembrane</keyword>
<dbReference type="RefSeq" id="WP_106988572.1">
    <property type="nucleotide sequence ID" value="NZ_PYLP01000017.1"/>
</dbReference>
<evidence type="ECO:0000313" key="8">
    <source>
        <dbReference type="Proteomes" id="UP000241201"/>
    </source>
</evidence>
<keyword evidence="3" id="KW-0378">Hydrolase</keyword>
<keyword evidence="5" id="KW-1133">Transmembrane helix</keyword>
<accession>A0A2T3FSA8</accession>
<dbReference type="Gene3D" id="3.90.1720.10">
    <property type="entry name" value="endopeptidase domain like (from Nostoc punctiforme)"/>
    <property type="match status" value="1"/>
</dbReference>
<evidence type="ECO:0000256" key="1">
    <source>
        <dbReference type="ARBA" id="ARBA00007074"/>
    </source>
</evidence>
<dbReference type="PANTHER" id="PTHR47359">
    <property type="entry name" value="PEPTIDOGLYCAN DL-ENDOPEPTIDASE CWLO"/>
    <property type="match status" value="1"/>
</dbReference>
<feature type="transmembrane region" description="Helical" evidence="5">
    <location>
        <begin position="21"/>
        <end position="41"/>
    </location>
</feature>
<keyword evidence="8" id="KW-1185">Reference proteome</keyword>
<dbReference type="GO" id="GO:0008234">
    <property type="term" value="F:cysteine-type peptidase activity"/>
    <property type="evidence" value="ECO:0007669"/>
    <property type="project" value="UniProtKB-KW"/>
</dbReference>
<dbReference type="GeneID" id="77471576"/>
<proteinExistence type="inferred from homology"/>
<comment type="similarity">
    <text evidence="1">Belongs to the peptidase C40 family.</text>
</comment>
<feature type="domain" description="NlpC/P60" evidence="6">
    <location>
        <begin position="359"/>
        <end position="471"/>
    </location>
</feature>
<organism evidence="7 8">
    <name type="scientific">Faecalibacillus faecis</name>
    <dbReference type="NCBI Taxonomy" id="1982628"/>
    <lineage>
        <taxon>Bacteria</taxon>
        <taxon>Bacillati</taxon>
        <taxon>Bacillota</taxon>
        <taxon>Erysipelotrichia</taxon>
        <taxon>Erysipelotrichales</taxon>
        <taxon>Coprobacillaceae</taxon>
        <taxon>Faecalibacillus</taxon>
    </lineage>
</organism>